<evidence type="ECO:0000256" key="5">
    <source>
        <dbReference type="ARBA" id="ARBA00022917"/>
    </source>
</evidence>
<evidence type="ECO:0000313" key="9">
    <source>
        <dbReference type="EMBL" id="EDO41604.1"/>
    </source>
</evidence>
<dbReference type="PANTHER" id="PTHR20982:SF3">
    <property type="entry name" value="MITOCHONDRIAL RIBOSOME RECYCLING FACTOR PSEUDO 1"/>
    <property type="match status" value="1"/>
</dbReference>
<dbReference type="PhylomeDB" id="A7S3V4"/>
<name>A7S3V4_NEMVE</name>
<dbReference type="InterPro" id="IPR002661">
    <property type="entry name" value="Ribosome_recyc_fac"/>
</dbReference>
<keyword evidence="4" id="KW-0963">Cytoplasm</keyword>
<dbReference type="PANTHER" id="PTHR20982">
    <property type="entry name" value="RIBOSOME RECYCLING FACTOR"/>
    <property type="match status" value="1"/>
</dbReference>
<sequence length="191" mass="21771">MFDPELAEGLVDFSKIKANMESTIDKLKQDYTSKITVQILPDALDNIRVTTRSGKSTLAELAEIRMKGDNMFVIDMSSSPKDTKAAAQAIKESRINFEPVVDNTTITISIPKVTQEYRQDLVKLARQACEQSKQNLRRVRQKGMADVRKNKQGRSEDEVKQVEKMIQQLTDEYSSDTDLLVEEKTKELLRK</sequence>
<dbReference type="Proteomes" id="UP000001593">
    <property type="component" value="Unassembled WGS sequence"/>
</dbReference>
<dbReference type="EMBL" id="DS469575">
    <property type="protein sequence ID" value="EDO41604.1"/>
    <property type="molecule type" value="Genomic_DNA"/>
</dbReference>
<keyword evidence="10" id="KW-1185">Reference proteome</keyword>
<dbReference type="Gene3D" id="1.10.132.20">
    <property type="entry name" value="Ribosome-recycling factor"/>
    <property type="match status" value="1"/>
</dbReference>
<protein>
    <recommendedName>
        <fullName evidence="3">Ribosome-recycling factor, mitochondrial</fullName>
    </recommendedName>
    <alternativeName>
        <fullName evidence="6">Ribosome-releasing factor, mitochondrial</fullName>
    </alternativeName>
</protein>
<evidence type="ECO:0000256" key="6">
    <source>
        <dbReference type="ARBA" id="ARBA00033107"/>
    </source>
</evidence>
<evidence type="ECO:0000256" key="4">
    <source>
        <dbReference type="ARBA" id="ARBA00022490"/>
    </source>
</evidence>
<accession>A7S3V4</accession>
<evidence type="ECO:0000259" key="8">
    <source>
        <dbReference type="Pfam" id="PF01765"/>
    </source>
</evidence>
<dbReference type="HOGENOM" id="CLU_073981_4_1_1"/>
<dbReference type="Pfam" id="PF01765">
    <property type="entry name" value="RRF"/>
    <property type="match status" value="1"/>
</dbReference>
<dbReference type="Gene3D" id="3.30.1360.40">
    <property type="match status" value="1"/>
</dbReference>
<dbReference type="GO" id="GO:0006412">
    <property type="term" value="P:translation"/>
    <property type="evidence" value="ECO:0000318"/>
    <property type="project" value="GO_Central"/>
</dbReference>
<dbReference type="InterPro" id="IPR036191">
    <property type="entry name" value="RRF_sf"/>
</dbReference>
<dbReference type="KEGG" id="nve:5513352"/>
<evidence type="ECO:0000256" key="3">
    <source>
        <dbReference type="ARBA" id="ARBA00020581"/>
    </source>
</evidence>
<feature type="region of interest" description="Disordered" evidence="7">
    <location>
        <begin position="143"/>
        <end position="162"/>
    </location>
</feature>
<organism evidence="9 10">
    <name type="scientific">Nematostella vectensis</name>
    <name type="common">Starlet sea anemone</name>
    <dbReference type="NCBI Taxonomy" id="45351"/>
    <lineage>
        <taxon>Eukaryota</taxon>
        <taxon>Metazoa</taxon>
        <taxon>Cnidaria</taxon>
        <taxon>Anthozoa</taxon>
        <taxon>Hexacorallia</taxon>
        <taxon>Actiniaria</taxon>
        <taxon>Edwardsiidae</taxon>
        <taxon>Nematostella</taxon>
    </lineage>
</organism>
<dbReference type="eggNOG" id="KOG4759">
    <property type="taxonomic scope" value="Eukaryota"/>
</dbReference>
<comment type="similarity">
    <text evidence="2">Belongs to the RRF family.</text>
</comment>
<dbReference type="OrthoDB" id="407355at2759"/>
<dbReference type="OMA" id="YVPIPKV"/>
<dbReference type="GO" id="GO:0005739">
    <property type="term" value="C:mitochondrion"/>
    <property type="evidence" value="ECO:0000318"/>
    <property type="project" value="GO_Central"/>
</dbReference>
<dbReference type="GO" id="GO:0043023">
    <property type="term" value="F:ribosomal large subunit binding"/>
    <property type="evidence" value="ECO:0000318"/>
    <property type="project" value="GO_Central"/>
</dbReference>
<keyword evidence="5" id="KW-0648">Protein biosynthesis</keyword>
<comment type="subcellular location">
    <subcellularLocation>
        <location evidence="1">Cytoplasm</location>
    </subcellularLocation>
</comment>
<dbReference type="InParanoid" id="A7S3V4"/>
<dbReference type="AlphaFoldDB" id="A7S3V4"/>
<dbReference type="SUPFAM" id="SSF55194">
    <property type="entry name" value="Ribosome recycling factor, RRF"/>
    <property type="match status" value="1"/>
</dbReference>
<dbReference type="FunFam" id="3.30.1360.40:FF:000001">
    <property type="entry name" value="Ribosome-recycling factor"/>
    <property type="match status" value="1"/>
</dbReference>
<gene>
    <name evidence="9" type="ORF">NEMVEDRAFT_v1g103700</name>
</gene>
<reference evidence="9 10" key="1">
    <citation type="journal article" date="2007" name="Science">
        <title>Sea anemone genome reveals ancestral eumetazoan gene repertoire and genomic organization.</title>
        <authorList>
            <person name="Putnam N.H."/>
            <person name="Srivastava M."/>
            <person name="Hellsten U."/>
            <person name="Dirks B."/>
            <person name="Chapman J."/>
            <person name="Salamov A."/>
            <person name="Terry A."/>
            <person name="Shapiro H."/>
            <person name="Lindquist E."/>
            <person name="Kapitonov V.V."/>
            <person name="Jurka J."/>
            <person name="Genikhovich G."/>
            <person name="Grigoriev I.V."/>
            <person name="Lucas S.M."/>
            <person name="Steele R.E."/>
            <person name="Finnerty J.R."/>
            <person name="Technau U."/>
            <person name="Martindale M.Q."/>
            <person name="Rokhsar D.S."/>
        </authorList>
    </citation>
    <scope>NUCLEOTIDE SEQUENCE [LARGE SCALE GENOMIC DNA]</scope>
    <source>
        <strain evidence="10">CH2 X CH6</strain>
    </source>
</reference>
<dbReference type="FunFam" id="1.10.132.20:FF:000001">
    <property type="entry name" value="Ribosome-recycling factor"/>
    <property type="match status" value="1"/>
</dbReference>
<dbReference type="InterPro" id="IPR023584">
    <property type="entry name" value="Ribosome_recyc_fac_dom"/>
</dbReference>
<evidence type="ECO:0000313" key="10">
    <source>
        <dbReference type="Proteomes" id="UP000001593"/>
    </source>
</evidence>
<dbReference type="STRING" id="45351.A7S3V4"/>
<evidence type="ECO:0000256" key="1">
    <source>
        <dbReference type="ARBA" id="ARBA00004496"/>
    </source>
</evidence>
<proteinExistence type="inferred from homology"/>
<feature type="domain" description="Ribosome recycling factor" evidence="8">
    <location>
        <begin position="27"/>
        <end position="189"/>
    </location>
</feature>
<evidence type="ECO:0000256" key="2">
    <source>
        <dbReference type="ARBA" id="ARBA00005912"/>
    </source>
</evidence>
<evidence type="ECO:0000256" key="7">
    <source>
        <dbReference type="SAM" id="MobiDB-lite"/>
    </source>
</evidence>